<evidence type="ECO:0000256" key="1">
    <source>
        <dbReference type="ARBA" id="ARBA00006082"/>
    </source>
</evidence>
<dbReference type="InterPro" id="IPR042121">
    <property type="entry name" value="MutL_C_regsub"/>
</dbReference>
<dbReference type="RefSeq" id="WP_201636491.1">
    <property type="nucleotide sequence ID" value="NZ_JAEQNB010000004.1"/>
</dbReference>
<evidence type="ECO:0000256" key="5">
    <source>
        <dbReference type="SAM" id="MobiDB-lite"/>
    </source>
</evidence>
<dbReference type="InterPro" id="IPR014721">
    <property type="entry name" value="Ribsml_uS5_D2-typ_fold_subgr"/>
</dbReference>
<organism evidence="8 9">
    <name type="scientific">Tumebacillus amylolyticus</name>
    <dbReference type="NCBI Taxonomy" id="2801339"/>
    <lineage>
        <taxon>Bacteria</taxon>
        <taxon>Bacillati</taxon>
        <taxon>Bacillota</taxon>
        <taxon>Bacilli</taxon>
        <taxon>Bacillales</taxon>
        <taxon>Alicyclobacillaceae</taxon>
        <taxon>Tumebacillus</taxon>
    </lineage>
</organism>
<dbReference type="Pfam" id="PF01119">
    <property type="entry name" value="DNA_mis_repair"/>
    <property type="match status" value="1"/>
</dbReference>
<feature type="compositionally biased region" description="Polar residues" evidence="5">
    <location>
        <begin position="373"/>
        <end position="386"/>
    </location>
</feature>
<comment type="caution">
    <text evidence="8">The sequence shown here is derived from an EMBL/GenBank/DDBJ whole genome shotgun (WGS) entry which is preliminary data.</text>
</comment>
<dbReference type="EMBL" id="JAEQNB010000004">
    <property type="protein sequence ID" value="MBL0387983.1"/>
    <property type="molecule type" value="Genomic_DNA"/>
</dbReference>
<feature type="region of interest" description="Disordered" evidence="5">
    <location>
        <begin position="355"/>
        <end position="427"/>
    </location>
</feature>
<dbReference type="InterPro" id="IPR002099">
    <property type="entry name" value="MutL/Mlh/PMS"/>
</dbReference>
<dbReference type="PROSITE" id="PS00058">
    <property type="entry name" value="DNA_MISMATCH_REPAIR_1"/>
    <property type="match status" value="1"/>
</dbReference>
<feature type="compositionally biased region" description="Low complexity" evidence="5">
    <location>
        <begin position="444"/>
        <end position="461"/>
    </location>
</feature>
<dbReference type="Pfam" id="PF13589">
    <property type="entry name" value="HATPase_c_3"/>
    <property type="match status" value="1"/>
</dbReference>
<comment type="function">
    <text evidence="4">This protein is involved in the repair of mismatches in DNA. It is required for dam-dependent methyl-directed DNA mismatch repair. May act as a 'molecular matchmaker', a protein that promotes the formation of a stable complex between two or more DNA-binding proteins in an ATP-dependent manner without itself being part of a final effector complex.</text>
</comment>
<dbReference type="SMART" id="SM00853">
    <property type="entry name" value="MutL_C"/>
    <property type="match status" value="1"/>
</dbReference>
<comment type="similarity">
    <text evidence="1 4">Belongs to the DNA mismatch repair MutL/HexB family.</text>
</comment>
<dbReference type="SMART" id="SM01340">
    <property type="entry name" value="DNA_mis_repair"/>
    <property type="match status" value="1"/>
</dbReference>
<keyword evidence="8" id="KW-0540">Nuclease</keyword>
<dbReference type="InterPro" id="IPR038973">
    <property type="entry name" value="MutL/Mlh/Pms-like"/>
</dbReference>
<dbReference type="InterPro" id="IPR042120">
    <property type="entry name" value="MutL_C_dimsub"/>
</dbReference>
<evidence type="ECO:0000256" key="4">
    <source>
        <dbReference type="HAMAP-Rule" id="MF_00149"/>
    </source>
</evidence>
<feature type="domain" description="MutL C-terminal dimerisation" evidence="6">
    <location>
        <begin position="524"/>
        <end position="667"/>
    </location>
</feature>
<dbReference type="InterPro" id="IPR014790">
    <property type="entry name" value="MutL_C"/>
</dbReference>
<keyword evidence="2 4" id="KW-0227">DNA damage</keyword>
<dbReference type="Gene3D" id="3.30.1370.100">
    <property type="entry name" value="MutL, C-terminal domain, regulatory subdomain"/>
    <property type="match status" value="1"/>
</dbReference>
<dbReference type="GO" id="GO:0004519">
    <property type="term" value="F:endonuclease activity"/>
    <property type="evidence" value="ECO:0007669"/>
    <property type="project" value="UniProtKB-KW"/>
</dbReference>
<feature type="compositionally biased region" description="Polar residues" evidence="5">
    <location>
        <begin position="462"/>
        <end position="481"/>
    </location>
</feature>
<dbReference type="Pfam" id="PF08676">
    <property type="entry name" value="MutL_C"/>
    <property type="match status" value="1"/>
</dbReference>
<evidence type="ECO:0000259" key="6">
    <source>
        <dbReference type="SMART" id="SM00853"/>
    </source>
</evidence>
<dbReference type="InterPro" id="IPR013507">
    <property type="entry name" value="DNA_mismatch_S5_2-like"/>
</dbReference>
<dbReference type="SUPFAM" id="SSF55874">
    <property type="entry name" value="ATPase domain of HSP90 chaperone/DNA topoisomerase II/histidine kinase"/>
    <property type="match status" value="1"/>
</dbReference>
<reference evidence="8 9" key="1">
    <citation type="submission" date="2021-01" db="EMBL/GenBank/DDBJ databases">
        <title>Tumebacillus sp. strain ITR2 16S ribosomal RNA gene Genome sequencing and assembly.</title>
        <authorList>
            <person name="Kang M."/>
        </authorList>
    </citation>
    <scope>NUCLEOTIDE SEQUENCE [LARGE SCALE GENOMIC DNA]</scope>
    <source>
        <strain evidence="8 9">ITR2</strain>
    </source>
</reference>
<dbReference type="NCBIfam" id="TIGR00585">
    <property type="entry name" value="mutl"/>
    <property type="match status" value="1"/>
</dbReference>
<dbReference type="InterPro" id="IPR020667">
    <property type="entry name" value="DNA_mismatch_repair_MutL"/>
</dbReference>
<sequence>MGKIQVLSDLLANKIAAGEVVERPASVIKELLENAIDANSTEIVIEIENGGLDLIKVSDNGVGMEREDALLAFERHATSKIRSEKDLFRIRTLGFRGEALPSIASVSKVEVKTRTAEANEGTLVKIEGGQLVTHGVTAAKKGTDFAVRDLFFNTPARLKYLKTIQTELHHMLDYVNRLSLAHPEISFRMYHNGRQLLQSPGDGELLHAVAAIYGNDVARQMLPIEWSDYDYKIVGAVGFPELNRANRNHCSFIVNGRYVKSYQLLNAVQAAYHTRLPINRYPVCVIAVELDPSLVDVNVHPQKLEVRFSEERDVTHAVQQAVEKALQQQTFIPKATAKSVQTELKEKTQQTAFDLPLPKSEVPTAPARATGFQPANRTTYATSGSEPSVGVNGPKYKEPLPNGGAVVRETPTEYQPSRRRDDRRELPLRHQVDAALSVYEKAEQPVPTQTTSQAQSADQVQLTNQAQPLSSEPFSHTNETPLSVPVPESVLDLNSQPTSVVGESAQENFADAAPARPNMPQFRPVAQVLGMYVIAQDDTGMYIIDQHAAHEKVLYEKFTKKLADRQIQPLPLLVPLTVELTASEAALFEQRISDFADCQIEVDQFGGTTFLIRSVPDIWEGLQTQFLLQELIDELLQEGATPDPRQLIEAKVITKACKSAIKANHWLSMPEMVALCDQLRELDNPFTCPHGRPIIIHMSTYDLEKQFKRVM</sequence>
<evidence type="ECO:0000256" key="2">
    <source>
        <dbReference type="ARBA" id="ARBA00022763"/>
    </source>
</evidence>
<dbReference type="HAMAP" id="MF_00149">
    <property type="entry name" value="DNA_mis_repair"/>
    <property type="match status" value="1"/>
</dbReference>
<dbReference type="InterPro" id="IPR036890">
    <property type="entry name" value="HATPase_C_sf"/>
</dbReference>
<protein>
    <recommendedName>
        <fullName evidence="4">DNA mismatch repair protein MutL</fullName>
    </recommendedName>
</protein>
<keyword evidence="8" id="KW-0378">Hydrolase</keyword>
<dbReference type="Proteomes" id="UP000602284">
    <property type="component" value="Unassembled WGS sequence"/>
</dbReference>
<dbReference type="PANTHER" id="PTHR10073">
    <property type="entry name" value="DNA MISMATCH REPAIR PROTEIN MLH, PMS, MUTL"/>
    <property type="match status" value="1"/>
</dbReference>
<feature type="domain" description="DNA mismatch repair protein S5" evidence="7">
    <location>
        <begin position="209"/>
        <end position="327"/>
    </location>
</feature>
<dbReference type="CDD" id="cd00782">
    <property type="entry name" value="MutL_Trans"/>
    <property type="match status" value="1"/>
</dbReference>
<accession>A0ABS1JCI3</accession>
<keyword evidence="3 4" id="KW-0234">DNA repair</keyword>
<gene>
    <name evidence="4 8" type="primary">mutL</name>
    <name evidence="8" type="ORF">JJB07_15180</name>
</gene>
<keyword evidence="9" id="KW-1185">Reference proteome</keyword>
<dbReference type="SUPFAM" id="SSF118116">
    <property type="entry name" value="DNA mismatch repair protein MutL"/>
    <property type="match status" value="1"/>
</dbReference>
<dbReference type="SUPFAM" id="SSF54211">
    <property type="entry name" value="Ribosomal protein S5 domain 2-like"/>
    <property type="match status" value="1"/>
</dbReference>
<dbReference type="Gene3D" id="3.30.565.10">
    <property type="entry name" value="Histidine kinase-like ATPase, C-terminal domain"/>
    <property type="match status" value="1"/>
</dbReference>
<keyword evidence="8" id="KW-0255">Endonuclease</keyword>
<proteinExistence type="inferred from homology"/>
<evidence type="ECO:0000313" key="9">
    <source>
        <dbReference type="Proteomes" id="UP000602284"/>
    </source>
</evidence>
<feature type="compositionally biased region" description="Basic and acidic residues" evidence="5">
    <location>
        <begin position="416"/>
        <end position="427"/>
    </location>
</feature>
<evidence type="ECO:0000313" key="8">
    <source>
        <dbReference type="EMBL" id="MBL0387983.1"/>
    </source>
</evidence>
<evidence type="ECO:0000259" key="7">
    <source>
        <dbReference type="SMART" id="SM01340"/>
    </source>
</evidence>
<dbReference type="Gene3D" id="3.30.1540.20">
    <property type="entry name" value="MutL, C-terminal domain, dimerisation subdomain"/>
    <property type="match status" value="1"/>
</dbReference>
<dbReference type="CDD" id="cd16926">
    <property type="entry name" value="HATPase_MutL-MLH-PMS-like"/>
    <property type="match status" value="1"/>
</dbReference>
<name>A0ABS1JCI3_9BACL</name>
<dbReference type="InterPro" id="IPR014762">
    <property type="entry name" value="DNA_mismatch_repair_CS"/>
</dbReference>
<dbReference type="Gene3D" id="3.30.230.10">
    <property type="match status" value="1"/>
</dbReference>
<evidence type="ECO:0000256" key="3">
    <source>
        <dbReference type="ARBA" id="ARBA00023204"/>
    </source>
</evidence>
<feature type="region of interest" description="Disordered" evidence="5">
    <location>
        <begin position="442"/>
        <end position="485"/>
    </location>
</feature>
<dbReference type="PANTHER" id="PTHR10073:SF12">
    <property type="entry name" value="DNA MISMATCH REPAIR PROTEIN MLH1"/>
    <property type="match status" value="1"/>
</dbReference>
<dbReference type="InterPro" id="IPR020568">
    <property type="entry name" value="Ribosomal_Su5_D2-typ_SF"/>
</dbReference>
<dbReference type="InterPro" id="IPR037198">
    <property type="entry name" value="MutL_C_sf"/>
</dbReference>